<keyword evidence="3" id="KW-1185">Reference proteome</keyword>
<protein>
    <submittedName>
        <fullName evidence="2">Uncharacterized protein</fullName>
    </submittedName>
</protein>
<proteinExistence type="predicted"/>
<sequence length="111" mass="12361">MAHHHLLSNATRSCIFKSKLLSPPCLCQTIKRFSQNKEQDNHVIGEKARSTAEEFSRVAKEKAESMTETAKSTLQGAKEALVGESKPESESAKQKYKETVDKGKYDSMGEN</sequence>
<feature type="compositionally biased region" description="Basic and acidic residues" evidence="1">
    <location>
        <begin position="85"/>
        <end position="111"/>
    </location>
</feature>
<reference evidence="2 3" key="1">
    <citation type="submission" date="2017-09" db="EMBL/GenBank/DDBJ databases">
        <title>WGS assembly of Aquilegia coerulea Goldsmith.</title>
        <authorList>
            <person name="Hodges S."/>
            <person name="Kramer E."/>
            <person name="Nordborg M."/>
            <person name="Tomkins J."/>
            <person name="Borevitz J."/>
            <person name="Derieg N."/>
            <person name="Yan J."/>
            <person name="Mihaltcheva S."/>
            <person name="Hayes R.D."/>
            <person name="Rokhsar D."/>
        </authorList>
    </citation>
    <scope>NUCLEOTIDE SEQUENCE [LARGE SCALE GENOMIC DNA]</scope>
    <source>
        <strain evidence="3">cv. Goldsmith</strain>
    </source>
</reference>
<evidence type="ECO:0000313" key="3">
    <source>
        <dbReference type="Proteomes" id="UP000230069"/>
    </source>
</evidence>
<gene>
    <name evidence="2" type="ORF">AQUCO_01200036v1</name>
</gene>
<organism evidence="2 3">
    <name type="scientific">Aquilegia coerulea</name>
    <name type="common">Rocky mountain columbine</name>
    <dbReference type="NCBI Taxonomy" id="218851"/>
    <lineage>
        <taxon>Eukaryota</taxon>
        <taxon>Viridiplantae</taxon>
        <taxon>Streptophyta</taxon>
        <taxon>Embryophyta</taxon>
        <taxon>Tracheophyta</taxon>
        <taxon>Spermatophyta</taxon>
        <taxon>Magnoliopsida</taxon>
        <taxon>Ranunculales</taxon>
        <taxon>Ranunculaceae</taxon>
        <taxon>Thalictroideae</taxon>
        <taxon>Aquilegia</taxon>
    </lineage>
</organism>
<dbReference type="InParanoid" id="A0A2G5E4D7"/>
<feature type="region of interest" description="Disordered" evidence="1">
    <location>
        <begin position="61"/>
        <end position="111"/>
    </location>
</feature>
<dbReference type="Proteomes" id="UP000230069">
    <property type="component" value="Unassembled WGS sequence"/>
</dbReference>
<feature type="compositionally biased region" description="Polar residues" evidence="1">
    <location>
        <begin position="66"/>
        <end position="75"/>
    </location>
</feature>
<accession>A0A2G5E4D7</accession>
<evidence type="ECO:0000256" key="1">
    <source>
        <dbReference type="SAM" id="MobiDB-lite"/>
    </source>
</evidence>
<evidence type="ECO:0000313" key="2">
    <source>
        <dbReference type="EMBL" id="PIA50571.1"/>
    </source>
</evidence>
<name>A0A2G5E4D7_AQUCA</name>
<dbReference type="EMBL" id="KZ305029">
    <property type="protein sequence ID" value="PIA50571.1"/>
    <property type="molecule type" value="Genomic_DNA"/>
</dbReference>
<dbReference type="AlphaFoldDB" id="A0A2G5E4D7"/>
<dbReference type="OrthoDB" id="955245at2759"/>